<evidence type="ECO:0000313" key="6">
    <source>
        <dbReference type="Proteomes" id="UP000504632"/>
    </source>
</evidence>
<dbReference type="InterPro" id="IPR001611">
    <property type="entry name" value="Leu-rich_rpt"/>
</dbReference>
<feature type="region of interest" description="Disordered" evidence="3">
    <location>
        <begin position="332"/>
        <end position="361"/>
    </location>
</feature>
<keyword evidence="2" id="KW-0677">Repeat</keyword>
<feature type="transmembrane region" description="Helical" evidence="4">
    <location>
        <begin position="231"/>
        <end position="252"/>
    </location>
</feature>
<keyword evidence="4" id="KW-0472">Membrane</keyword>
<evidence type="ECO:0000256" key="3">
    <source>
        <dbReference type="SAM" id="MobiDB-lite"/>
    </source>
</evidence>
<keyword evidence="6" id="KW-1185">Reference proteome</keyword>
<dbReference type="PANTHER" id="PTHR24369">
    <property type="entry name" value="ANTIGEN BSP, PUTATIVE-RELATED"/>
    <property type="match status" value="1"/>
</dbReference>
<dbReference type="InParanoid" id="A0A6J2VA31"/>
<evidence type="ECO:0000256" key="2">
    <source>
        <dbReference type="ARBA" id="ARBA00022737"/>
    </source>
</evidence>
<evidence type="ECO:0000256" key="4">
    <source>
        <dbReference type="SAM" id="Phobius"/>
    </source>
</evidence>
<keyword evidence="5" id="KW-0732">Signal</keyword>
<dbReference type="InterPro" id="IPR003591">
    <property type="entry name" value="Leu-rich_rpt_typical-subtyp"/>
</dbReference>
<name>A0A6J2VA31_CHACN</name>
<dbReference type="GO" id="GO:0005886">
    <property type="term" value="C:plasma membrane"/>
    <property type="evidence" value="ECO:0007669"/>
    <property type="project" value="TreeGrafter"/>
</dbReference>
<dbReference type="RefSeq" id="XP_030629690.1">
    <property type="nucleotide sequence ID" value="XM_030773830.1"/>
</dbReference>
<keyword evidence="1" id="KW-0433">Leucine-rich repeat</keyword>
<reference evidence="7" key="1">
    <citation type="submission" date="2025-08" db="UniProtKB">
        <authorList>
            <consortium name="RefSeq"/>
        </authorList>
    </citation>
    <scope>IDENTIFICATION</scope>
</reference>
<organism evidence="6 7">
    <name type="scientific">Chanos chanos</name>
    <name type="common">Milkfish</name>
    <name type="synonym">Mugil chanos</name>
    <dbReference type="NCBI Taxonomy" id="29144"/>
    <lineage>
        <taxon>Eukaryota</taxon>
        <taxon>Metazoa</taxon>
        <taxon>Chordata</taxon>
        <taxon>Craniata</taxon>
        <taxon>Vertebrata</taxon>
        <taxon>Euteleostomi</taxon>
        <taxon>Actinopterygii</taxon>
        <taxon>Neopterygii</taxon>
        <taxon>Teleostei</taxon>
        <taxon>Ostariophysi</taxon>
        <taxon>Gonorynchiformes</taxon>
        <taxon>Chanidae</taxon>
        <taxon>Chanos</taxon>
    </lineage>
</organism>
<evidence type="ECO:0000256" key="5">
    <source>
        <dbReference type="SAM" id="SignalP"/>
    </source>
</evidence>
<gene>
    <name evidence="7" type="primary">LOC115811568</name>
</gene>
<dbReference type="InterPro" id="IPR050541">
    <property type="entry name" value="LRR_TM_domain-containing"/>
</dbReference>
<dbReference type="SMART" id="SM00369">
    <property type="entry name" value="LRR_TYP"/>
    <property type="match status" value="4"/>
</dbReference>
<dbReference type="AlphaFoldDB" id="A0A6J2VA31"/>
<dbReference type="Pfam" id="PF13855">
    <property type="entry name" value="LRR_8"/>
    <property type="match status" value="1"/>
</dbReference>
<keyword evidence="4" id="KW-1133">Transmembrane helix</keyword>
<dbReference type="Gene3D" id="3.80.10.10">
    <property type="entry name" value="Ribonuclease Inhibitor"/>
    <property type="match status" value="1"/>
</dbReference>
<dbReference type="Proteomes" id="UP000504632">
    <property type="component" value="Chromosome 5"/>
</dbReference>
<protein>
    <submittedName>
        <fullName evidence="7">Leucine-rich repeat-containing protein 26</fullName>
    </submittedName>
</protein>
<feature type="signal peptide" evidence="5">
    <location>
        <begin position="1"/>
        <end position="22"/>
    </location>
</feature>
<dbReference type="GeneID" id="115811568"/>
<evidence type="ECO:0000313" key="7">
    <source>
        <dbReference type="RefSeq" id="XP_030629690.1"/>
    </source>
</evidence>
<dbReference type="Pfam" id="PF00560">
    <property type="entry name" value="LRR_1"/>
    <property type="match status" value="1"/>
</dbReference>
<evidence type="ECO:0000256" key="1">
    <source>
        <dbReference type="ARBA" id="ARBA00022614"/>
    </source>
</evidence>
<feature type="chain" id="PRO_5026846017" evidence="5">
    <location>
        <begin position="23"/>
        <end position="417"/>
    </location>
</feature>
<dbReference type="OrthoDB" id="2020019at2759"/>
<accession>A0A6J2VA31</accession>
<dbReference type="InterPro" id="IPR032675">
    <property type="entry name" value="LRR_dom_sf"/>
</dbReference>
<keyword evidence="4" id="KW-0812">Transmembrane</keyword>
<proteinExistence type="predicted"/>
<dbReference type="PANTHER" id="PTHR24369:SF211">
    <property type="entry name" value="LEUCINE-RICH REPEAT-CONTAINING PROTEIN 15-LIKE"/>
    <property type="match status" value="1"/>
</dbReference>
<dbReference type="SUPFAM" id="SSF52058">
    <property type="entry name" value="L domain-like"/>
    <property type="match status" value="1"/>
</dbReference>
<sequence length="417" mass="45886">MAAEGVIVLWSFLMLYPVPVSGGKAEGCECSEATVFTDFPLDVPTDVCCLNYSGSTFGHVSWAAFSSSTKLQILDLSYCNISSIDYKATEGKAFFLRELYLGYNRLTSLPADFLTNAGDLQMLDLRMNLLERLPEGFLQNSDRLLVLNLRGNQLSSFPSSMLRPSLQNLELSENPWACTCSLVEELQKSRHDNISSQETLVGNLTCAAPSSLAGRTVWSVQVSDVCRLPGLTALFILLPLLLLVGLVLCWCCGRKEKRKEVPTFGMAHKKAHSNRSGQGPRVTKAVEATLPCETSKDAMLKNQLMLRPTSTLLGSTRDIYEEVEIKLGSVDSLARPPSSAASTEEGTIKRESQGLGSKQDLETVSVTEVMKDSADREKAYLTQSTEYYSLVPGIEIEDSDHDRKQEKTDLIEVELAL</sequence>